<dbReference type="PANTHER" id="PTHR36920">
    <property type="match status" value="1"/>
</dbReference>
<evidence type="ECO:0000256" key="1">
    <source>
        <dbReference type="SAM" id="SignalP"/>
    </source>
</evidence>
<dbReference type="GO" id="GO:0055085">
    <property type="term" value="P:transmembrane transport"/>
    <property type="evidence" value="ECO:0007669"/>
    <property type="project" value="TreeGrafter"/>
</dbReference>
<dbReference type="Proteomes" id="UP000248330">
    <property type="component" value="Unassembled WGS sequence"/>
</dbReference>
<sequence>MSFVRLAVPAALLCGFLGTAAAADSSLLVRVRAVHIAPDVSTSPDIDADVSNKTIPEVDISYFFMPNLAVELILTYPQKHDVTVGGDRIGSVKHLPPTLTLQYHLPLANGFKPYAGVGFNYTRFMDADLADGSLDVDKSSFGFAYQLGLDFAISKNMTLNLDVKKVRMSTDVKAGGATVTDLSIDPLLLGVGVGWYF</sequence>
<organism evidence="2 3">
    <name type="scientific">Sinimarinibacterium flocculans</name>
    <dbReference type="NCBI Taxonomy" id="985250"/>
    <lineage>
        <taxon>Bacteria</taxon>
        <taxon>Pseudomonadati</taxon>
        <taxon>Pseudomonadota</taxon>
        <taxon>Gammaproteobacteria</taxon>
        <taxon>Nevskiales</taxon>
        <taxon>Nevskiaceae</taxon>
        <taxon>Sinimarinibacterium</taxon>
    </lineage>
</organism>
<dbReference type="SUPFAM" id="SSF56925">
    <property type="entry name" value="OMPA-like"/>
    <property type="match status" value="1"/>
</dbReference>
<evidence type="ECO:0000313" key="3">
    <source>
        <dbReference type="Proteomes" id="UP000248330"/>
    </source>
</evidence>
<proteinExistence type="predicted"/>
<keyword evidence="1" id="KW-0732">Signal</keyword>
<feature type="chain" id="PRO_5016355222" evidence="1">
    <location>
        <begin position="23"/>
        <end position="197"/>
    </location>
</feature>
<dbReference type="PANTHER" id="PTHR36920:SF1">
    <property type="entry name" value="OUTER MEMBRANE PROTEIN W"/>
    <property type="match status" value="1"/>
</dbReference>
<keyword evidence="3" id="KW-1185">Reference proteome</keyword>
<evidence type="ECO:0000313" key="2">
    <source>
        <dbReference type="EMBL" id="PXV65715.1"/>
    </source>
</evidence>
<dbReference type="EMBL" id="QICN01000009">
    <property type="protein sequence ID" value="PXV65715.1"/>
    <property type="molecule type" value="Genomic_DNA"/>
</dbReference>
<protein>
    <submittedName>
        <fullName evidence="2">Outer membrane protein</fullName>
    </submittedName>
</protein>
<dbReference type="Pfam" id="PF03922">
    <property type="entry name" value="OmpW"/>
    <property type="match status" value="1"/>
</dbReference>
<dbReference type="RefSeq" id="WP_110266101.1">
    <property type="nucleotide sequence ID" value="NZ_CAWNXA010000009.1"/>
</dbReference>
<accession>A0A318E666</accession>
<comment type="caution">
    <text evidence="2">The sequence shown here is derived from an EMBL/GenBank/DDBJ whole genome shotgun (WGS) entry which is preliminary data.</text>
</comment>
<name>A0A318E666_9GAMM</name>
<gene>
    <name evidence="2" type="ORF">C8D93_10994</name>
</gene>
<reference evidence="2 3" key="1">
    <citation type="submission" date="2018-04" db="EMBL/GenBank/DDBJ databases">
        <title>Genomic Encyclopedia of Type Strains, Phase IV (KMG-IV): sequencing the most valuable type-strain genomes for metagenomic binning, comparative biology and taxonomic classification.</title>
        <authorList>
            <person name="Goeker M."/>
        </authorList>
    </citation>
    <scope>NUCLEOTIDE SEQUENCE [LARGE SCALE GENOMIC DNA]</scope>
    <source>
        <strain evidence="2 3">DSM 104150</strain>
    </source>
</reference>
<dbReference type="InterPro" id="IPR005618">
    <property type="entry name" value="OMPW"/>
</dbReference>
<dbReference type="InterPro" id="IPR011250">
    <property type="entry name" value="OMP/PagP_B-barrel"/>
</dbReference>
<dbReference type="OrthoDB" id="9807574at2"/>
<dbReference type="Gene3D" id="2.40.160.20">
    <property type="match status" value="1"/>
</dbReference>
<feature type="signal peptide" evidence="1">
    <location>
        <begin position="1"/>
        <end position="22"/>
    </location>
</feature>
<dbReference type="AlphaFoldDB" id="A0A318E666"/>
<dbReference type="GO" id="GO:0019867">
    <property type="term" value="C:outer membrane"/>
    <property type="evidence" value="ECO:0007669"/>
    <property type="project" value="InterPro"/>
</dbReference>